<name>A0ABN9VZ49_9DINO</name>
<comment type="caution">
    <text evidence="3">The sequence shown here is derived from an EMBL/GenBank/DDBJ whole genome shotgun (WGS) entry which is preliminary data.</text>
</comment>
<proteinExistence type="predicted"/>
<sequence>MRQRAIGLDVRPRAFSPLLLLLALTPLLARGEEAKEGGSKDGAQLITLTEKQLFSKWFFRQPYFLVEWHGHAGQKLHNDMVPALKEVAQELHGRARVGEHWVKGISSGVQARFGLDLGKFPSLHLFKQGEVIRKWEPVSSWVQKGEEFTQGEVKGVSAEDIVEWVQEHMEKAEKKAKKRKSSKSDPEKGSDEL</sequence>
<feature type="chain" id="PRO_5045037540" description="Thioredoxin domain-containing protein" evidence="2">
    <location>
        <begin position="32"/>
        <end position="193"/>
    </location>
</feature>
<keyword evidence="4" id="KW-1185">Reference proteome</keyword>
<gene>
    <name evidence="3" type="ORF">PCOR1329_LOCUS62105</name>
</gene>
<organism evidence="3 4">
    <name type="scientific">Prorocentrum cordatum</name>
    <dbReference type="NCBI Taxonomy" id="2364126"/>
    <lineage>
        <taxon>Eukaryota</taxon>
        <taxon>Sar</taxon>
        <taxon>Alveolata</taxon>
        <taxon>Dinophyceae</taxon>
        <taxon>Prorocentrales</taxon>
        <taxon>Prorocentraceae</taxon>
        <taxon>Prorocentrum</taxon>
    </lineage>
</organism>
<accession>A0ABN9VZ49</accession>
<dbReference type="Proteomes" id="UP001189429">
    <property type="component" value="Unassembled WGS sequence"/>
</dbReference>
<reference evidence="3" key="1">
    <citation type="submission" date="2023-10" db="EMBL/GenBank/DDBJ databases">
        <authorList>
            <person name="Chen Y."/>
            <person name="Shah S."/>
            <person name="Dougan E. K."/>
            <person name="Thang M."/>
            <person name="Chan C."/>
        </authorList>
    </citation>
    <scope>NUCLEOTIDE SEQUENCE [LARGE SCALE GENOMIC DNA]</scope>
</reference>
<evidence type="ECO:0000313" key="3">
    <source>
        <dbReference type="EMBL" id="CAK0878299.1"/>
    </source>
</evidence>
<feature type="compositionally biased region" description="Basic and acidic residues" evidence="1">
    <location>
        <begin position="182"/>
        <end position="193"/>
    </location>
</feature>
<evidence type="ECO:0008006" key="5">
    <source>
        <dbReference type="Google" id="ProtNLM"/>
    </source>
</evidence>
<evidence type="ECO:0000256" key="2">
    <source>
        <dbReference type="SAM" id="SignalP"/>
    </source>
</evidence>
<protein>
    <recommendedName>
        <fullName evidence="5">Thioredoxin domain-containing protein</fullName>
    </recommendedName>
</protein>
<evidence type="ECO:0000313" key="4">
    <source>
        <dbReference type="Proteomes" id="UP001189429"/>
    </source>
</evidence>
<evidence type="ECO:0000256" key="1">
    <source>
        <dbReference type="SAM" id="MobiDB-lite"/>
    </source>
</evidence>
<keyword evidence="2" id="KW-0732">Signal</keyword>
<feature type="signal peptide" evidence="2">
    <location>
        <begin position="1"/>
        <end position="31"/>
    </location>
</feature>
<dbReference type="EMBL" id="CAUYUJ010017834">
    <property type="protein sequence ID" value="CAK0878299.1"/>
    <property type="molecule type" value="Genomic_DNA"/>
</dbReference>
<feature type="region of interest" description="Disordered" evidence="1">
    <location>
        <begin position="170"/>
        <end position="193"/>
    </location>
</feature>